<sequence length="1168" mass="128577">MDSPSSSSSHPPSSSSSSCWHGHRPRRMSSTPVTAKHQHKQQQQNSFSSPSPPLPSSFSSSSSIPRRLPSSVLLLVITTLLISVQNGLCMISFFSPDDLKYTFGVDHLSRVPPHRLVTPRLIARPRPVRPDDPLFDLYLQMADDEQPLLLPLHSITDQLLADQLTVVRRTRPDGGGHFLLGRESRAMVDDCHFHHQSEHILASISNCDELELKGTIIRNGSVHVLHPIPAHHFPRVRRSTSDGATATALHVLYRRDAVATVKNGTGEDFCGIENTISSDEMAENEAGIHEDAFVVGQRLMREGELTVELAVFVDEQLWRHFSSKYGAYAWQKLQQYTLTMLSNIQIMYRQPTSVPSLTFRVVRYEVYQTQPSAIASYLHENGNAQHYLDLFCRYQRNLGAREWDHALMLTGFDIHRGYGATSISGIARLDGMCDSWNSCTLAEGLDFTSAFIGTHELGHAVGMRHDEPYCPATHIMSASLGPGKVTWSSCSTRDYQMFIQRLDARQNNCMRSSLLREQLTITESAKPGQVYDAHEQCRLMHGPSYVQVSPRHDHYDGVCHMMWCGQSNYGRIITSHPALEGTVCGTNQWCSLGRCVPWGSGGGGFATPLAPRPPLQPQPVATVPMLTTVMPATTSQVDGQWSDWSPFECHQCFCSDISGAIGVTLSERNCSNPAPQNGGAECSGPAHRAAVCSRKCPQERQSVNQYISAKCTEHQRVRQDPELTGTGSQLTRFPQRACKVFCDVKNEGGAPRNYRFYGDDLPDGAPCGWNRYCLNGECTALSCDSSLLLISEYGEHCPAKEERCPTSSVDEPKTAAQLNVPRHFAIGQWEQWSSWSPCTASCGNAGVQFRSRVCPAGGRCDGGPSSESQPCNRISCPATLTSDAAKWSEWSPWTRCSVSCGRGSQARYRRCTTTPSTLTQHTVSYTCSPGKSIEMRKCEEVPCEQQQQRRKYGQWTEWSAWSACSSSCGPGSSVRTRTCSQEPCDGMSQQKLACNLKDCATWSQWGAWSDCSLLCGKGMRSRSRTCPAGSSCPGLGIEQQSCNEQPCDLLLSAADSQAPLWSVWGEWGPCSVSCGNGVRRRTRACHRGSCPGSHFESAMCNEAECAVPDAAWGGWGYWSPCSEPCGAVGMRRRVRKCYGSGKCPGDDVQREQCVATAGDGGGERHKCP</sequence>
<comment type="caution">
    <text evidence="14">The sequence shown here is derived from an EMBL/GenBank/DDBJ whole genome shotgun (WGS) entry which is preliminary data.</text>
</comment>
<evidence type="ECO:0000313" key="14">
    <source>
        <dbReference type="EMBL" id="KAL3069436.1"/>
    </source>
</evidence>
<feature type="domain" description="Peptidase M12B" evidence="13">
    <location>
        <begin position="305"/>
        <end position="501"/>
    </location>
</feature>
<gene>
    <name evidence="14" type="ORF">niasHS_018161</name>
</gene>
<dbReference type="Pfam" id="PF01421">
    <property type="entry name" value="Reprolysin"/>
    <property type="match status" value="1"/>
</dbReference>
<reference evidence="14 15" key="1">
    <citation type="submission" date="2024-10" db="EMBL/GenBank/DDBJ databases">
        <authorList>
            <person name="Kim D."/>
        </authorList>
    </citation>
    <scope>NUCLEOTIDE SEQUENCE [LARGE SCALE GENOMIC DNA]</scope>
    <source>
        <strain evidence="14">Taebaek</strain>
    </source>
</reference>
<dbReference type="GO" id="GO:0008237">
    <property type="term" value="F:metallopeptidase activity"/>
    <property type="evidence" value="ECO:0007669"/>
    <property type="project" value="UniProtKB-KW"/>
</dbReference>
<keyword evidence="5" id="KW-0378">Hydrolase</keyword>
<dbReference type="InterPro" id="IPR024079">
    <property type="entry name" value="MetalloPept_cat_dom_sf"/>
</dbReference>
<evidence type="ECO:0000256" key="1">
    <source>
        <dbReference type="ARBA" id="ARBA00004613"/>
    </source>
</evidence>
<dbReference type="InterPro" id="IPR000884">
    <property type="entry name" value="TSP1_rpt"/>
</dbReference>
<proteinExistence type="predicted"/>
<dbReference type="InterPro" id="IPR050439">
    <property type="entry name" value="ADAMTS_ADAMTS-like"/>
</dbReference>
<dbReference type="InterPro" id="IPR036383">
    <property type="entry name" value="TSP1_rpt_sf"/>
</dbReference>
<keyword evidence="12" id="KW-0472">Membrane</keyword>
<evidence type="ECO:0000259" key="13">
    <source>
        <dbReference type="PROSITE" id="PS50215"/>
    </source>
</evidence>
<dbReference type="InterPro" id="IPR041645">
    <property type="entry name" value="ADAMTS_CR_2"/>
</dbReference>
<dbReference type="InterPro" id="IPR001590">
    <property type="entry name" value="Peptidase_M12B"/>
</dbReference>
<dbReference type="GO" id="GO:0046872">
    <property type="term" value="F:metal ion binding"/>
    <property type="evidence" value="ECO:0007669"/>
    <property type="project" value="UniProtKB-KW"/>
</dbReference>
<evidence type="ECO:0000256" key="12">
    <source>
        <dbReference type="SAM" id="Phobius"/>
    </source>
</evidence>
<accession>A0ABD2HSL9</accession>
<evidence type="ECO:0000256" key="9">
    <source>
        <dbReference type="ARBA" id="ARBA00023180"/>
    </source>
</evidence>
<keyword evidence="7" id="KW-0482">Metalloprotease</keyword>
<feature type="region of interest" description="Disordered" evidence="11">
    <location>
        <begin position="1"/>
        <end position="65"/>
    </location>
</feature>
<evidence type="ECO:0000256" key="3">
    <source>
        <dbReference type="ARBA" id="ARBA00022670"/>
    </source>
</evidence>
<dbReference type="Gene3D" id="3.40.1620.60">
    <property type="match status" value="1"/>
</dbReference>
<dbReference type="PANTHER" id="PTHR13723:SF200">
    <property type="entry name" value="ADAM METALLOPEPTIDASE WITH THROMBOSPONDIN TYPE 1 MOTIF B, ISOFORM B"/>
    <property type="match status" value="1"/>
</dbReference>
<evidence type="ECO:0000256" key="8">
    <source>
        <dbReference type="ARBA" id="ARBA00023157"/>
    </source>
</evidence>
<dbReference type="AlphaFoldDB" id="A0ABD2HSL9"/>
<keyword evidence="8" id="KW-1015">Disulfide bond</keyword>
<keyword evidence="2" id="KW-0964">Secreted</keyword>
<evidence type="ECO:0000256" key="4">
    <source>
        <dbReference type="ARBA" id="ARBA00022723"/>
    </source>
</evidence>
<evidence type="ECO:0000313" key="15">
    <source>
        <dbReference type="Proteomes" id="UP001620645"/>
    </source>
</evidence>
<dbReference type="PROSITE" id="PS50215">
    <property type="entry name" value="ADAM_MEPRO"/>
    <property type="match status" value="1"/>
</dbReference>
<dbReference type="Pfam" id="PF25379">
    <property type="entry name" value="Adt-1"/>
    <property type="match status" value="1"/>
</dbReference>
<dbReference type="Proteomes" id="UP001620645">
    <property type="component" value="Unassembled WGS sequence"/>
</dbReference>
<feature type="transmembrane region" description="Helical" evidence="12">
    <location>
        <begin position="72"/>
        <end position="94"/>
    </location>
</feature>
<comment type="caution">
    <text evidence="10">Lacks conserved residue(s) required for the propagation of feature annotation.</text>
</comment>
<dbReference type="Gene3D" id="2.20.100.10">
    <property type="entry name" value="Thrombospondin type-1 (TSP1) repeat"/>
    <property type="match status" value="7"/>
</dbReference>
<keyword evidence="12" id="KW-0812">Transmembrane</keyword>
<evidence type="ECO:0000256" key="2">
    <source>
        <dbReference type="ARBA" id="ARBA00022525"/>
    </source>
</evidence>
<protein>
    <recommendedName>
        <fullName evidence="13">Peptidase M12B domain-containing protein</fullName>
    </recommendedName>
</protein>
<dbReference type="GO" id="GO:0006508">
    <property type="term" value="P:proteolysis"/>
    <property type="evidence" value="ECO:0007669"/>
    <property type="project" value="UniProtKB-KW"/>
</dbReference>
<feature type="binding site" evidence="10">
    <location>
        <position position="465"/>
    </location>
    <ligand>
        <name>Zn(2+)</name>
        <dbReference type="ChEBI" id="CHEBI:29105"/>
        <note>catalytic</note>
    </ligand>
</feature>
<evidence type="ECO:0000256" key="10">
    <source>
        <dbReference type="PROSITE-ProRule" id="PRU00276"/>
    </source>
</evidence>
<keyword evidence="6 10" id="KW-0862">Zinc</keyword>
<dbReference type="Gene3D" id="3.40.390.10">
    <property type="entry name" value="Collagenase (Catalytic Domain)"/>
    <property type="match status" value="1"/>
</dbReference>
<keyword evidence="4 10" id="KW-0479">Metal-binding</keyword>
<organism evidence="14 15">
    <name type="scientific">Heterodera schachtii</name>
    <name type="common">Sugarbeet cyst nematode worm</name>
    <name type="synonym">Tylenchus schachtii</name>
    <dbReference type="NCBI Taxonomy" id="97005"/>
    <lineage>
        <taxon>Eukaryota</taxon>
        <taxon>Metazoa</taxon>
        <taxon>Ecdysozoa</taxon>
        <taxon>Nematoda</taxon>
        <taxon>Chromadorea</taxon>
        <taxon>Rhabditida</taxon>
        <taxon>Tylenchina</taxon>
        <taxon>Tylenchomorpha</taxon>
        <taxon>Tylenchoidea</taxon>
        <taxon>Heteroderidae</taxon>
        <taxon>Heteroderinae</taxon>
        <taxon>Heterodera</taxon>
    </lineage>
</organism>
<keyword evidence="15" id="KW-1185">Reference proteome</keyword>
<dbReference type="EMBL" id="JBICCN010000429">
    <property type="protein sequence ID" value="KAL3069436.1"/>
    <property type="molecule type" value="Genomic_DNA"/>
</dbReference>
<evidence type="ECO:0000256" key="11">
    <source>
        <dbReference type="SAM" id="MobiDB-lite"/>
    </source>
</evidence>
<feature type="binding site" evidence="10">
    <location>
        <position position="455"/>
    </location>
    <ligand>
        <name>Zn(2+)</name>
        <dbReference type="ChEBI" id="CHEBI:29105"/>
        <note>catalytic</note>
    </ligand>
</feature>
<keyword evidence="9" id="KW-0325">Glycoprotein</keyword>
<feature type="binding site" evidence="10">
    <location>
        <position position="459"/>
    </location>
    <ligand>
        <name>Zn(2+)</name>
        <dbReference type="ChEBI" id="CHEBI:29105"/>
        <note>catalytic</note>
    </ligand>
</feature>
<dbReference type="SUPFAM" id="SSF82895">
    <property type="entry name" value="TSP-1 type 1 repeat"/>
    <property type="match status" value="6"/>
</dbReference>
<feature type="active site" evidence="10">
    <location>
        <position position="456"/>
    </location>
</feature>
<evidence type="ECO:0000256" key="5">
    <source>
        <dbReference type="ARBA" id="ARBA00022801"/>
    </source>
</evidence>
<evidence type="ECO:0000256" key="7">
    <source>
        <dbReference type="ARBA" id="ARBA00023049"/>
    </source>
</evidence>
<dbReference type="PANTHER" id="PTHR13723">
    <property type="entry name" value="ADAMTS A DISINTEGRIN AND METALLOPROTEASE WITH THROMBOSPONDIN MOTIFS PROTEASE"/>
    <property type="match status" value="1"/>
</dbReference>
<keyword evidence="12" id="KW-1133">Transmembrane helix</keyword>
<evidence type="ECO:0000256" key="6">
    <source>
        <dbReference type="ARBA" id="ARBA00022833"/>
    </source>
</evidence>
<dbReference type="PROSITE" id="PS50092">
    <property type="entry name" value="TSP1"/>
    <property type="match status" value="7"/>
</dbReference>
<feature type="compositionally biased region" description="Low complexity" evidence="11">
    <location>
        <begin position="56"/>
        <end position="65"/>
    </location>
</feature>
<dbReference type="SUPFAM" id="SSF55486">
    <property type="entry name" value="Metalloproteases ('zincins'), catalytic domain"/>
    <property type="match status" value="1"/>
</dbReference>
<name>A0ABD2HSL9_HETSC</name>
<feature type="compositionally biased region" description="Low complexity" evidence="11">
    <location>
        <begin position="1"/>
        <end position="18"/>
    </location>
</feature>
<dbReference type="Pfam" id="PF17771">
    <property type="entry name" value="ADAMTS_CR_2"/>
    <property type="match status" value="1"/>
</dbReference>
<dbReference type="GO" id="GO:0005576">
    <property type="term" value="C:extracellular region"/>
    <property type="evidence" value="ECO:0007669"/>
    <property type="project" value="UniProtKB-SubCell"/>
</dbReference>
<keyword evidence="3" id="KW-0645">Protease</keyword>
<dbReference type="Pfam" id="PF00090">
    <property type="entry name" value="TSP_1"/>
    <property type="match status" value="6"/>
</dbReference>
<dbReference type="InterPro" id="IPR057401">
    <property type="entry name" value="Adt-1/2-like_dom"/>
</dbReference>
<dbReference type="SMART" id="SM00209">
    <property type="entry name" value="TSP1"/>
    <property type="match status" value="7"/>
</dbReference>
<comment type="subcellular location">
    <subcellularLocation>
        <location evidence="1">Secreted</location>
    </subcellularLocation>
</comment>